<dbReference type="KEGG" id="bac:BamMC406_3033"/>
<comment type="similarity">
    <text evidence="2 8">Belongs to the periplasmic pilus chaperone family.</text>
</comment>
<evidence type="ECO:0000256" key="8">
    <source>
        <dbReference type="RuleBase" id="RU003918"/>
    </source>
</evidence>
<accession>B1YPU5</accession>
<evidence type="ECO:0000256" key="1">
    <source>
        <dbReference type="ARBA" id="ARBA00004418"/>
    </source>
</evidence>
<evidence type="ECO:0000313" key="13">
    <source>
        <dbReference type="Proteomes" id="UP000001680"/>
    </source>
</evidence>
<feature type="signal peptide" evidence="9">
    <location>
        <begin position="1"/>
        <end position="24"/>
    </location>
</feature>
<feature type="domain" description="Pili assembly chaperone N-terminal" evidence="10">
    <location>
        <begin position="26"/>
        <end position="147"/>
    </location>
</feature>
<dbReference type="SUPFAM" id="SSF49584">
    <property type="entry name" value="Periplasmic chaperone C-domain"/>
    <property type="match status" value="1"/>
</dbReference>
<dbReference type="InterPro" id="IPR013783">
    <property type="entry name" value="Ig-like_fold"/>
</dbReference>
<dbReference type="InterPro" id="IPR008962">
    <property type="entry name" value="PapD-like_sf"/>
</dbReference>
<evidence type="ECO:0000256" key="7">
    <source>
        <dbReference type="ARBA" id="ARBA00023319"/>
    </source>
</evidence>
<comment type="subcellular location">
    <subcellularLocation>
        <location evidence="1 8">Periplasm</location>
    </subcellularLocation>
</comment>
<keyword evidence="4 9" id="KW-0732">Signal</keyword>
<evidence type="ECO:0000256" key="4">
    <source>
        <dbReference type="ARBA" id="ARBA00022729"/>
    </source>
</evidence>
<evidence type="ECO:0000259" key="11">
    <source>
        <dbReference type="Pfam" id="PF02753"/>
    </source>
</evidence>
<dbReference type="PANTHER" id="PTHR30251">
    <property type="entry name" value="PILUS ASSEMBLY CHAPERONE"/>
    <property type="match status" value="1"/>
</dbReference>
<dbReference type="InterPro" id="IPR016148">
    <property type="entry name" value="Pili_assmbl_chaperone_C"/>
</dbReference>
<dbReference type="SUPFAM" id="SSF49354">
    <property type="entry name" value="PapD-like"/>
    <property type="match status" value="1"/>
</dbReference>
<evidence type="ECO:0000259" key="10">
    <source>
        <dbReference type="Pfam" id="PF00345"/>
    </source>
</evidence>
<evidence type="ECO:0000256" key="6">
    <source>
        <dbReference type="ARBA" id="ARBA00023186"/>
    </source>
</evidence>
<dbReference type="InterPro" id="IPR016147">
    <property type="entry name" value="Pili_assmbl_chaperone_N"/>
</dbReference>
<dbReference type="Pfam" id="PF02753">
    <property type="entry name" value="PapD_C"/>
    <property type="match status" value="1"/>
</dbReference>
<dbReference type="EMBL" id="CP001025">
    <property type="protein sequence ID" value="ACB65509.1"/>
    <property type="molecule type" value="Genomic_DNA"/>
</dbReference>
<dbReference type="Proteomes" id="UP000001680">
    <property type="component" value="Chromosome 1"/>
</dbReference>
<dbReference type="AlphaFoldDB" id="B1YPU5"/>
<dbReference type="InterPro" id="IPR018046">
    <property type="entry name" value="Pili_assmbl_chaperone_CS"/>
</dbReference>
<feature type="chain" id="PRO_5002771610" evidence="9">
    <location>
        <begin position="25"/>
        <end position="243"/>
    </location>
</feature>
<feature type="domain" description="Pili assembly chaperone C-terminal" evidence="11">
    <location>
        <begin position="172"/>
        <end position="235"/>
    </location>
</feature>
<gene>
    <name evidence="12" type="ordered locus">BamMC406_3033</name>
</gene>
<name>B1YPU5_BURA4</name>
<sequence length="243" mass="26788" precursor="true">MQLGKWKGVVAACVLGAMALSAEAAIVITGTRVVYPEQNREVNVRLANVETAPVLVQAWVDDGRADANPDEIKVPFVLMPPVFRVEPQKGQTLRIMYTGTDLPADRESVFWLNVQEIPPKPTNAEETNLLQLAFRTRIKLFFRPVALQDGPSGQLLKWQVAHGDKGQSVLRVDNPSPYYVSFSRVALKAGDTEIQFDPAMVPPFDHVSFTQPQGAHRTFARGTVSYKLLNDYGAEVVGTATVQ</sequence>
<dbReference type="Gene3D" id="2.60.40.10">
    <property type="entry name" value="Immunoglobulins"/>
    <property type="match status" value="2"/>
</dbReference>
<keyword evidence="7" id="KW-0393">Immunoglobulin domain</keyword>
<dbReference type="HOGENOM" id="CLU_070768_0_2_4"/>
<evidence type="ECO:0000256" key="5">
    <source>
        <dbReference type="ARBA" id="ARBA00022764"/>
    </source>
</evidence>
<dbReference type="InterPro" id="IPR050643">
    <property type="entry name" value="Periplasmic_pilus_chap"/>
</dbReference>
<keyword evidence="6 8" id="KW-0143">Chaperone</keyword>
<evidence type="ECO:0000313" key="12">
    <source>
        <dbReference type="EMBL" id="ACB65509.1"/>
    </source>
</evidence>
<keyword evidence="5" id="KW-0574">Periplasm</keyword>
<protein>
    <submittedName>
        <fullName evidence="12">Pili assembly chaperone, N-terminal</fullName>
    </submittedName>
</protein>
<dbReference type="InterPro" id="IPR036316">
    <property type="entry name" value="Pili_assmbl_chap_C_dom_sf"/>
</dbReference>
<reference evidence="13" key="1">
    <citation type="submission" date="2008-04" db="EMBL/GenBank/DDBJ databases">
        <title>Complete sequence of chromosome 1 of Burkholderia ambifaria MC40-6.</title>
        <authorList>
            <person name="Copeland A."/>
            <person name="Lucas S."/>
            <person name="Lapidus A."/>
            <person name="Glavina del Rio T."/>
            <person name="Dalin E."/>
            <person name="Tice H."/>
            <person name="Pitluck S."/>
            <person name="Chain P."/>
            <person name="Malfatti S."/>
            <person name="Shin M."/>
            <person name="Vergez L."/>
            <person name="Lang D."/>
            <person name="Schmutz J."/>
            <person name="Larimer F."/>
            <person name="Land M."/>
            <person name="Hauser L."/>
            <person name="Kyrpides N."/>
            <person name="Lykidis A."/>
            <person name="Ramette A."/>
            <person name="Konstantinidis K."/>
            <person name="Tiedje J."/>
            <person name="Richardson P."/>
        </authorList>
    </citation>
    <scope>NUCLEOTIDE SEQUENCE [LARGE SCALE GENOMIC DNA]</scope>
    <source>
        <strain evidence="13">MC40-6</strain>
    </source>
</reference>
<keyword evidence="3" id="KW-1029">Fimbrium biogenesis</keyword>
<dbReference type="GO" id="GO:0030288">
    <property type="term" value="C:outer membrane-bounded periplasmic space"/>
    <property type="evidence" value="ECO:0007669"/>
    <property type="project" value="InterPro"/>
</dbReference>
<dbReference type="PRINTS" id="PR00969">
    <property type="entry name" value="CHAPERONPILI"/>
</dbReference>
<dbReference type="Pfam" id="PF00345">
    <property type="entry name" value="PapD_N"/>
    <property type="match status" value="1"/>
</dbReference>
<evidence type="ECO:0000256" key="9">
    <source>
        <dbReference type="SAM" id="SignalP"/>
    </source>
</evidence>
<evidence type="ECO:0000256" key="3">
    <source>
        <dbReference type="ARBA" id="ARBA00022558"/>
    </source>
</evidence>
<dbReference type="PROSITE" id="PS00635">
    <property type="entry name" value="PILI_CHAPERONE"/>
    <property type="match status" value="1"/>
</dbReference>
<organism evidence="12 13">
    <name type="scientific">Burkholderia ambifaria (strain MC40-6)</name>
    <dbReference type="NCBI Taxonomy" id="398577"/>
    <lineage>
        <taxon>Bacteria</taxon>
        <taxon>Pseudomonadati</taxon>
        <taxon>Pseudomonadota</taxon>
        <taxon>Betaproteobacteria</taxon>
        <taxon>Burkholderiales</taxon>
        <taxon>Burkholderiaceae</taxon>
        <taxon>Burkholderia</taxon>
        <taxon>Burkholderia cepacia complex</taxon>
    </lineage>
</organism>
<evidence type="ECO:0000256" key="2">
    <source>
        <dbReference type="ARBA" id="ARBA00007399"/>
    </source>
</evidence>
<dbReference type="GO" id="GO:0071555">
    <property type="term" value="P:cell wall organization"/>
    <property type="evidence" value="ECO:0007669"/>
    <property type="project" value="InterPro"/>
</dbReference>
<proteinExistence type="inferred from homology"/>
<dbReference type="PANTHER" id="PTHR30251:SF2">
    <property type="entry name" value="FIMBRIAL CHAPERONE YADV-RELATED"/>
    <property type="match status" value="1"/>
</dbReference>
<dbReference type="FunFam" id="2.60.40.10:FF:000458">
    <property type="entry name" value="Molecular chaperone FimC"/>
    <property type="match status" value="1"/>
</dbReference>
<dbReference type="InterPro" id="IPR001829">
    <property type="entry name" value="Pili_assmbl_chaperone_bac"/>
</dbReference>